<dbReference type="GO" id="GO:0005096">
    <property type="term" value="F:GTPase activator activity"/>
    <property type="evidence" value="ECO:0007669"/>
    <property type="project" value="UniProtKB-KW"/>
</dbReference>
<dbReference type="InterPro" id="IPR035969">
    <property type="entry name" value="Rab-GAP_TBC_sf"/>
</dbReference>
<dbReference type="SUPFAM" id="SSF47923">
    <property type="entry name" value="Ypt/Rab-GAP domain of gyp1p"/>
    <property type="match status" value="2"/>
</dbReference>
<dbReference type="InterPro" id="IPR000195">
    <property type="entry name" value="Rab-GAP-TBC_dom"/>
</dbReference>
<dbReference type="Gene3D" id="1.10.472.80">
    <property type="entry name" value="Ypt/Rab-GAP domain of gyp1p, domain 3"/>
    <property type="match status" value="1"/>
</dbReference>
<feature type="compositionally biased region" description="Polar residues" evidence="4">
    <location>
        <begin position="356"/>
        <end position="369"/>
    </location>
</feature>
<gene>
    <name evidence="6" type="ORF">CLODIP_2_CD06196</name>
</gene>
<feature type="region of interest" description="Disordered" evidence="4">
    <location>
        <begin position="575"/>
        <end position="604"/>
    </location>
</feature>
<evidence type="ECO:0000259" key="5">
    <source>
        <dbReference type="PROSITE" id="PS50086"/>
    </source>
</evidence>
<reference evidence="6 7" key="1">
    <citation type="submission" date="2020-04" db="EMBL/GenBank/DDBJ databases">
        <authorList>
            <person name="Alioto T."/>
            <person name="Alioto T."/>
            <person name="Gomez Garrido J."/>
        </authorList>
    </citation>
    <scope>NUCLEOTIDE SEQUENCE [LARGE SCALE GENOMIC DNA]</scope>
</reference>
<keyword evidence="7" id="KW-1185">Reference proteome</keyword>
<feature type="region of interest" description="Disordered" evidence="4">
    <location>
        <begin position="525"/>
        <end position="562"/>
    </location>
</feature>
<dbReference type="FunFam" id="1.10.472.80:FF:000038">
    <property type="entry name" value="TBC1 domain family member 5"/>
    <property type="match status" value="1"/>
</dbReference>
<organism evidence="6 7">
    <name type="scientific">Cloeon dipterum</name>
    <dbReference type="NCBI Taxonomy" id="197152"/>
    <lineage>
        <taxon>Eukaryota</taxon>
        <taxon>Metazoa</taxon>
        <taxon>Ecdysozoa</taxon>
        <taxon>Arthropoda</taxon>
        <taxon>Hexapoda</taxon>
        <taxon>Insecta</taxon>
        <taxon>Pterygota</taxon>
        <taxon>Palaeoptera</taxon>
        <taxon>Ephemeroptera</taxon>
        <taxon>Pisciforma</taxon>
        <taxon>Baetidae</taxon>
        <taxon>Cloeon</taxon>
    </lineage>
</organism>
<dbReference type="FunFam" id="1.10.8.270:FF:000011">
    <property type="entry name" value="TBC1 domain family member 5"/>
    <property type="match status" value="1"/>
</dbReference>
<evidence type="ECO:0000256" key="3">
    <source>
        <dbReference type="ARBA" id="ARBA00023006"/>
    </source>
</evidence>
<sequence length="2943" mass="331805">MLRLLPPCPDAWASVLEAQREHYARLSAIHHVTPKNPLTGEDNPLSQDDSSTWHKFFCNKELQAVIRQDVVRTFPGIDFFREQSIQDKMVSILFCYARTNPDMCYRQGMHEILAPLLFVLHSDHQALMHAREHAPVSSEIIQVLDPQNLEADAYTLFCRIMSAIESSYRISNVAPSSTGHFPYETCKEVLAKKSEDKQDNELLAQLNHINDNLLVPNDRELANHLKKLDIPLTLFGIRWLRLLFGREFPLQDLLVLWDAIFAEFNGRKFMLVDFIVVAMLLAIKNRLINGDNTTCLTLLMRYPGAVDISSIIDHSLYLMEPDKYCLPASTAFQNLPVITIGGQTNLNRGPLKLKQTNSLKEPMSEQQSIQDRKNKVSKKSNPLSKRISKISSSRWGKQAVAQDANADNSIVEGFPPDDPLLVMTELSRAVQLIKDSHAQLSHHLAILESINIGAEDHVKISLEGVKGVSDNLQNYHCLVLDVEPATEAGEVKPLILPVQSSKQKSKTVPASASIDSPVNLKLVVGAMERTKERSRSKKASKVSREDDDEIGEPSEPNFEPVLTPEIAELLRKEVERNGSATDSSQEQTSSPEEEPVVTAPTEIEQSVEEASVVTEEEKTTEVVSSFHDLSLSTEEIKTFESHVTMNDLLFPEPTAPEAPPEPFLNDDLLKEVVPLNEAQLSTLYFNHEIAMTQEFVAEFHETQKGLQSHPLYDLLSSYLQMRTRLLSGQMELEQLTSEAKAKQETIWTPGEAIVTEKGKCMDGVSVSVSHTFPTADMNQEELGVLNRNLSSIRGLLNESLSLFAYRAEVLRLQVEQLLQEMLILYANVPQSTPVQLLPPRPPATALWNAISILFHYSKKHIKDKTFIENVRGWLLRLGATLLRVATAKDHIFLLLHVITSPPGVTQWATPLIQVPLWNVIESYPSTNSALLDHAVAMISLLMNPPVEVEKPYEHNSWVLLDDDGEEEVLSGLAENDLVALLNQVPIDGIFRHVLGIQRRESNEIYIPESASESSLLRLLAFASSLVLLLGKGLQTYNSNKYRQFAKRLSRLVRHTVQYVSDVWEIFRVGASQRGHDPIMLARLQVEYDNLLLRATQCIFSSQKLGAWQFLAIIPYNVTSCQVLWQLFCLLHHEYQQEMSGSNYQRDWKMELSQTNEEFESKLSTMPEAEVYFLLNTFSNMAMARGPEDIDFVLAVTLDLFRVGFSSRKTQDICSKTCRSLLSNLAEKYPYLMSKLLGALKEDLESVGKLSIYLVKELPMKLWRPDERDFKILAEWLLCNPSTLQSLVARSILGSLDWSSLEWQLQFDVALLVVDTCLRHAPEKSGPVSPGTVAEGVSSLAAMVRSQSSPEQSLISWSWGLISRLRLHTNDSRNLKADVMNMVTDVEDTEVLLKGVKEKEPIACFVTLLATTWGHSIPLICSKGFPLLATLLSHAKYDAVCESLNFIMPLFMPCVDSLTSNKDFTSVFLTLITADRGYMKMAKSLLITESPGPVLKQVANMIQVQFLNFDRYHLESPHALSELWLSVLFGYPEWAKDSSIIHLLDITLKESFPHHYARDVATNKIRDIIRQGIMKQGNALSSIISWVSMNSGTNSLLGRVSCPEAPWLALFVIETEQEEFEINNELWRQFVAELADLYKTNLDQAMKKASSTLKVAPIPTSYLAIYRWAQQALDTSLDHPLLPIFWQKFFTLYLMRVPRSEINSVDRGSVGLKFFEGMVNTNYLKRLKRRLVDAAELYETRATDPGFTGEGAEEEGGERRLLHGQTAKLLKTFSFWMDETILHEPNLYLPALPAQYDPNKLGKLLYGDMNNWLEFLDVEEIQEKRREAVRDWNTQHIRIIDFKNSFKNEDSSSALSRMLSRLHTYERPVAAPALKIFKNVVPFLPREELLNAAVTLSSLESNFKSLFEFALAHSLHTSELAALDCTLLEQISILYKEIDVQVPLVKWCDPAARKKSGAKECAGAFRRTLQIREWRVNSSAKHQIGENRKDHQSLISKSLRPPPQKVCHSAVYLENLVNKLVSERGFDETGVAVFYYLVARYTEETSFYPPTKQLLSSCLEQLGQVFISRSESECEKLLNKILSAPHLTGLLSPHFSPHLAPTPTFLSMYAKVVGASNPDMCFAILSKFDVTQWLVKSRPRLKEISEFIQSLGQALIISGKEPQEDRLILHETYLSHLQKILMHNFPEHYGEILNLVLKLSDAQTLSLDVWWSVLDALTPNELHKLRQGSGLKDQLRIYATQQRLLDFKVICETAALLADYFKRERLQYGLHGVYPKYRTYVNPLSVFFSMVGHALVVGTLNQARGALGDSLSEQLWPILHDLFAPWVLPWAGHRQQTAAWIQQFTDDKTVLLPWTAQDAPVAKIMCDCYVEILSFLLDTLPASTNTLCFVFQLYALNYADVSEHVLSVIHHSFLALPWDRFWPRVIDVEAMTKLSDQYLPQNHLFLGAVFIQVPWLVWIQKFPSDKNHMHLMSLLVKLSSEPSVKQNPKVIALINDCSQQLSWHLVDSGSYDQVLNWFVMSSDARVVLPGHPELHPVDVAVFNLLQEISGFTTHTKYFHSTTVRKRLAFMRACAKLLNSCSTRFKALISKNPEAFVKALHKLLDQTEDIISQTVPHGQQISESGLLVGELLSGTLNSATLSEVLVKGLKQWLSTHTGGSLVVLGLLKTATISVSDQKSLGTIMESTLDSFFRDHSVPNTNWARAVSILQPAVPSQGGKEPLEHFLVNEGHIFSIYALHQKQGQQEHSFTELITLLPAIKISEETEQKIPLLWNAILLLIQSGTQHEKLPDKLVKHVLAFCVHLANVGEDKGWDLLGAIGLRKQTQASVRLRILARFTAALVLAQFPKLGEEYKCRHESTSPGALGNLSSSSLSLQDDTAFSPTAQTLQAVASLESMSQAKLNPPELKEVVSDAINKIRDQNTSLENIEVIFADIARQLYKTIIL</sequence>
<evidence type="ECO:0000256" key="4">
    <source>
        <dbReference type="SAM" id="MobiDB-lite"/>
    </source>
</evidence>
<dbReference type="Pfam" id="PF26106">
    <property type="entry name" value="TPR_Epg5_C"/>
    <property type="match status" value="1"/>
</dbReference>
<evidence type="ECO:0000313" key="6">
    <source>
        <dbReference type="EMBL" id="CAB3365391.1"/>
    </source>
</evidence>
<accession>A0A8S1C9B0</accession>
<feature type="region of interest" description="Disordered" evidence="4">
    <location>
        <begin position="356"/>
        <end position="391"/>
    </location>
</feature>
<dbReference type="GO" id="GO:0005737">
    <property type="term" value="C:cytoplasm"/>
    <property type="evidence" value="ECO:0007669"/>
    <property type="project" value="TreeGrafter"/>
</dbReference>
<dbReference type="PROSITE" id="PS50086">
    <property type="entry name" value="TBC_RABGAP"/>
    <property type="match status" value="1"/>
</dbReference>
<dbReference type="SMART" id="SM00164">
    <property type="entry name" value="TBC"/>
    <property type="match status" value="1"/>
</dbReference>
<evidence type="ECO:0000313" key="7">
    <source>
        <dbReference type="Proteomes" id="UP000494165"/>
    </source>
</evidence>
<comment type="caution">
    <text evidence="6">The sequence shown here is derived from an EMBL/GenBank/DDBJ whole genome shotgun (WGS) entry which is preliminary data.</text>
</comment>
<dbReference type="Pfam" id="PF26103">
    <property type="entry name" value="TPR_Epg5"/>
    <property type="match status" value="1"/>
</dbReference>
<comment type="similarity">
    <text evidence="1">Belongs to the EPG5 family.</text>
</comment>
<dbReference type="Pfam" id="PF00566">
    <property type="entry name" value="RabGAP-TBC"/>
    <property type="match status" value="1"/>
</dbReference>
<dbReference type="Pfam" id="PF26573">
    <property type="entry name" value="TPR_Epg5_2"/>
    <property type="match status" value="1"/>
</dbReference>
<dbReference type="InterPro" id="IPR059030">
    <property type="entry name" value="TPR_Epg5_mid"/>
</dbReference>
<feature type="compositionally biased region" description="Low complexity" evidence="4">
    <location>
        <begin position="583"/>
        <end position="604"/>
    </location>
</feature>
<dbReference type="PANTHER" id="PTHR31139">
    <property type="entry name" value="ECTOPIC P GRANULES PROTEIN 5 HOMOLOG"/>
    <property type="match status" value="1"/>
</dbReference>
<keyword evidence="3" id="KW-0072">Autophagy</keyword>
<dbReference type="EMBL" id="CADEPI010000020">
    <property type="protein sequence ID" value="CAB3365391.1"/>
    <property type="molecule type" value="Genomic_DNA"/>
</dbReference>
<protein>
    <recommendedName>
        <fullName evidence="5">Rab-GAP TBC domain-containing protein</fullName>
    </recommendedName>
</protein>
<dbReference type="OrthoDB" id="75419at2759"/>
<name>A0A8S1C9B0_9INSE</name>
<dbReference type="InterPro" id="IPR058750">
    <property type="entry name" value="TPR_Epg5"/>
</dbReference>
<feature type="domain" description="Rab-GAP TBC" evidence="5">
    <location>
        <begin position="43"/>
        <end position="264"/>
    </location>
</feature>
<keyword evidence="2" id="KW-0343">GTPase activation</keyword>
<dbReference type="PANTHER" id="PTHR31139:SF4">
    <property type="entry name" value="ECTOPIC P GRANULES PROTEIN 5 HOMOLOG"/>
    <property type="match status" value="1"/>
</dbReference>
<dbReference type="Gene3D" id="1.10.8.270">
    <property type="entry name" value="putative rabgap domain of human tbc1 domain family member 14 like domains"/>
    <property type="match status" value="1"/>
</dbReference>
<dbReference type="GO" id="GO:0097352">
    <property type="term" value="P:autophagosome maturation"/>
    <property type="evidence" value="ECO:0007669"/>
    <property type="project" value="TreeGrafter"/>
</dbReference>
<evidence type="ECO:0000256" key="2">
    <source>
        <dbReference type="ARBA" id="ARBA00022468"/>
    </source>
</evidence>
<dbReference type="Proteomes" id="UP000494165">
    <property type="component" value="Unassembled WGS sequence"/>
</dbReference>
<proteinExistence type="inferred from homology"/>
<dbReference type="InterPro" id="IPR051436">
    <property type="entry name" value="Autophagy-related_EPG5"/>
</dbReference>
<evidence type="ECO:0000256" key="1">
    <source>
        <dbReference type="ARBA" id="ARBA00010948"/>
    </source>
</evidence>